<evidence type="ECO:0000313" key="1">
    <source>
        <dbReference type="EMBL" id="CAI9561421.1"/>
    </source>
</evidence>
<keyword evidence="2" id="KW-1185">Reference proteome</keyword>
<feature type="non-terminal residue" evidence="1">
    <location>
        <position position="1"/>
    </location>
</feature>
<protein>
    <submittedName>
        <fullName evidence="1">Uncharacterized protein</fullName>
    </submittedName>
</protein>
<organism evidence="1 2">
    <name type="scientific">Staurois parvus</name>
    <dbReference type="NCBI Taxonomy" id="386267"/>
    <lineage>
        <taxon>Eukaryota</taxon>
        <taxon>Metazoa</taxon>
        <taxon>Chordata</taxon>
        <taxon>Craniata</taxon>
        <taxon>Vertebrata</taxon>
        <taxon>Euteleostomi</taxon>
        <taxon>Amphibia</taxon>
        <taxon>Batrachia</taxon>
        <taxon>Anura</taxon>
        <taxon>Neobatrachia</taxon>
        <taxon>Ranoidea</taxon>
        <taxon>Ranidae</taxon>
        <taxon>Staurois</taxon>
    </lineage>
</organism>
<proteinExistence type="predicted"/>
<reference evidence="1" key="1">
    <citation type="submission" date="2023-05" db="EMBL/GenBank/DDBJ databases">
        <authorList>
            <person name="Stuckert A."/>
        </authorList>
    </citation>
    <scope>NUCLEOTIDE SEQUENCE</scope>
</reference>
<name>A0ABN9CQL1_9NEOB</name>
<gene>
    <name evidence="1" type="ORF">SPARVUS_LOCUS5423741</name>
</gene>
<comment type="caution">
    <text evidence="1">The sequence shown here is derived from an EMBL/GenBank/DDBJ whole genome shotgun (WGS) entry which is preliminary data.</text>
</comment>
<accession>A0ABN9CQL1</accession>
<dbReference type="EMBL" id="CATNWA010011263">
    <property type="protein sequence ID" value="CAI9561421.1"/>
    <property type="molecule type" value="Genomic_DNA"/>
</dbReference>
<dbReference type="Proteomes" id="UP001162483">
    <property type="component" value="Unassembled WGS sequence"/>
</dbReference>
<evidence type="ECO:0000313" key="2">
    <source>
        <dbReference type="Proteomes" id="UP001162483"/>
    </source>
</evidence>
<sequence length="67" mass="7496">CPWDTADHDQWTELKTSALSCDQLWHWRSLCPDDQCSPSSATCQCPLMPPPSATYQCPSELSFSAAY</sequence>